<keyword evidence="5" id="KW-0539">Nucleus</keyword>
<dbReference type="EMBL" id="JAYMYR010000007">
    <property type="protein sequence ID" value="KAK7354181.1"/>
    <property type="molecule type" value="Genomic_DNA"/>
</dbReference>
<evidence type="ECO:0000313" key="10">
    <source>
        <dbReference type="Proteomes" id="UP001374584"/>
    </source>
</evidence>
<evidence type="ECO:0000256" key="2">
    <source>
        <dbReference type="ARBA" id="ARBA00023015"/>
    </source>
</evidence>
<dbReference type="PROSITE" id="PS50888">
    <property type="entry name" value="BHLH"/>
    <property type="match status" value="1"/>
</dbReference>
<keyword evidence="4" id="KW-0804">Transcription</keyword>
<dbReference type="PANTHER" id="PTHR47075:SF9">
    <property type="entry name" value="TRANSCRIPTION FACTOR BHLH47"/>
    <property type="match status" value="1"/>
</dbReference>
<dbReference type="AlphaFoldDB" id="A0AAN9MGI9"/>
<dbReference type="GO" id="GO:0003677">
    <property type="term" value="F:DNA binding"/>
    <property type="evidence" value="ECO:0007669"/>
    <property type="project" value="UniProtKB-KW"/>
</dbReference>
<keyword evidence="10" id="KW-1185">Reference proteome</keyword>
<evidence type="ECO:0000256" key="6">
    <source>
        <dbReference type="SAM" id="Coils"/>
    </source>
</evidence>
<dbReference type="InterPro" id="IPR011598">
    <property type="entry name" value="bHLH_dom"/>
</dbReference>
<sequence>MGSDTSAIVIEKVNNSQDVSRKRSSPNKQKQEKVPKRIRKAEREREKREQLNELFLGLADTLDLSEQSSGKASTLREAIRLLKDLISQIQSLKKDSASLLSETHYVSMEKNEMAEENCVLKTQIEKLEGEIKARVAQCGPNLMNVASEMEFAQPEKMGKFPGESLQLSTTEPTVQQGHAVLVVPLSNHQGKGALSAHNVAEQTSKPTSTISKPHARYPTPMDSWPLQLLAEQPTSN</sequence>
<evidence type="ECO:0000313" key="9">
    <source>
        <dbReference type="EMBL" id="KAK7354181.1"/>
    </source>
</evidence>
<keyword evidence="6" id="KW-0175">Coiled coil</keyword>
<evidence type="ECO:0000256" key="7">
    <source>
        <dbReference type="SAM" id="MobiDB-lite"/>
    </source>
</evidence>
<dbReference type="Gene3D" id="4.10.280.10">
    <property type="entry name" value="Helix-loop-helix DNA-binding domain"/>
    <property type="match status" value="1"/>
</dbReference>
<dbReference type="GO" id="GO:0005634">
    <property type="term" value="C:nucleus"/>
    <property type="evidence" value="ECO:0007669"/>
    <property type="project" value="UniProtKB-SubCell"/>
</dbReference>
<dbReference type="Pfam" id="PF23177">
    <property type="entry name" value="bHLH_IRO3"/>
    <property type="match status" value="1"/>
</dbReference>
<keyword evidence="3" id="KW-0238">DNA-binding</keyword>
<evidence type="ECO:0000256" key="3">
    <source>
        <dbReference type="ARBA" id="ARBA00023125"/>
    </source>
</evidence>
<dbReference type="InterPro" id="IPR036638">
    <property type="entry name" value="HLH_DNA-bd_sf"/>
</dbReference>
<comment type="subcellular location">
    <subcellularLocation>
        <location evidence="1">Nucleus</location>
    </subcellularLocation>
</comment>
<dbReference type="GO" id="GO:0046983">
    <property type="term" value="F:protein dimerization activity"/>
    <property type="evidence" value="ECO:0007669"/>
    <property type="project" value="InterPro"/>
</dbReference>
<evidence type="ECO:0000256" key="1">
    <source>
        <dbReference type="ARBA" id="ARBA00004123"/>
    </source>
</evidence>
<feature type="compositionally biased region" description="Polar residues" evidence="7">
    <location>
        <begin position="200"/>
        <end position="211"/>
    </location>
</feature>
<evidence type="ECO:0000256" key="5">
    <source>
        <dbReference type="ARBA" id="ARBA00023242"/>
    </source>
</evidence>
<gene>
    <name evidence="9" type="ORF">VNO80_19640</name>
</gene>
<organism evidence="9 10">
    <name type="scientific">Phaseolus coccineus</name>
    <name type="common">Scarlet runner bean</name>
    <name type="synonym">Phaseolus multiflorus</name>
    <dbReference type="NCBI Taxonomy" id="3886"/>
    <lineage>
        <taxon>Eukaryota</taxon>
        <taxon>Viridiplantae</taxon>
        <taxon>Streptophyta</taxon>
        <taxon>Embryophyta</taxon>
        <taxon>Tracheophyta</taxon>
        <taxon>Spermatophyta</taxon>
        <taxon>Magnoliopsida</taxon>
        <taxon>eudicotyledons</taxon>
        <taxon>Gunneridae</taxon>
        <taxon>Pentapetalae</taxon>
        <taxon>rosids</taxon>
        <taxon>fabids</taxon>
        <taxon>Fabales</taxon>
        <taxon>Fabaceae</taxon>
        <taxon>Papilionoideae</taxon>
        <taxon>50 kb inversion clade</taxon>
        <taxon>NPAAA clade</taxon>
        <taxon>indigoferoid/millettioid clade</taxon>
        <taxon>Phaseoleae</taxon>
        <taxon>Phaseolus</taxon>
    </lineage>
</organism>
<feature type="domain" description="BHLH" evidence="8">
    <location>
        <begin position="35"/>
        <end position="85"/>
    </location>
</feature>
<evidence type="ECO:0000259" key="8">
    <source>
        <dbReference type="PROSITE" id="PS50888"/>
    </source>
</evidence>
<feature type="region of interest" description="Disordered" evidence="7">
    <location>
        <begin position="1"/>
        <end position="47"/>
    </location>
</feature>
<accession>A0AAN9MGI9</accession>
<name>A0AAN9MGI9_PHACN</name>
<feature type="region of interest" description="Disordered" evidence="7">
    <location>
        <begin position="191"/>
        <end position="236"/>
    </location>
</feature>
<protein>
    <recommendedName>
        <fullName evidence="8">BHLH domain-containing protein</fullName>
    </recommendedName>
</protein>
<dbReference type="PANTHER" id="PTHR47075">
    <property type="entry name" value="TRANSCRIPTION FACTOR BHLH47"/>
    <property type="match status" value="1"/>
</dbReference>
<evidence type="ECO:0000256" key="4">
    <source>
        <dbReference type="ARBA" id="ARBA00023163"/>
    </source>
</evidence>
<reference evidence="9 10" key="1">
    <citation type="submission" date="2024-01" db="EMBL/GenBank/DDBJ databases">
        <title>The genomes of 5 underutilized Papilionoideae crops provide insights into root nodulation and disease resistanc.</title>
        <authorList>
            <person name="Jiang F."/>
        </authorList>
    </citation>
    <scope>NUCLEOTIDE SEQUENCE [LARGE SCALE GENOMIC DNA]</scope>
    <source>
        <strain evidence="9">JINMINGXINNONG_FW02</strain>
        <tissue evidence="9">Leaves</tissue>
    </source>
</reference>
<dbReference type="SUPFAM" id="SSF47459">
    <property type="entry name" value="HLH, helix-loop-helix DNA-binding domain"/>
    <property type="match status" value="1"/>
</dbReference>
<feature type="coiled-coil region" evidence="6">
    <location>
        <begin position="75"/>
        <end position="102"/>
    </location>
</feature>
<dbReference type="Proteomes" id="UP001374584">
    <property type="component" value="Unassembled WGS sequence"/>
</dbReference>
<feature type="compositionally biased region" description="Basic and acidic residues" evidence="7">
    <location>
        <begin position="29"/>
        <end position="47"/>
    </location>
</feature>
<dbReference type="InterPro" id="IPR057075">
    <property type="entry name" value="bHLH_IRO3"/>
</dbReference>
<comment type="caution">
    <text evidence="9">The sequence shown here is derived from an EMBL/GenBank/DDBJ whole genome shotgun (WGS) entry which is preliminary data.</text>
</comment>
<keyword evidence="2" id="KW-0805">Transcription regulation</keyword>
<proteinExistence type="predicted"/>